<evidence type="ECO:0000256" key="1">
    <source>
        <dbReference type="SAM" id="MobiDB-lite"/>
    </source>
</evidence>
<comment type="caution">
    <text evidence="2">The sequence shown here is derived from an EMBL/GenBank/DDBJ whole genome shotgun (WGS) entry which is preliminary data.</text>
</comment>
<evidence type="ECO:0000313" key="2">
    <source>
        <dbReference type="EMBL" id="VCU09306.1"/>
    </source>
</evidence>
<proteinExistence type="predicted"/>
<gene>
    <name evidence="2" type="ORF">RHODGE_RHODGE_02480</name>
</gene>
<protein>
    <submittedName>
        <fullName evidence="2">Uncharacterized protein</fullName>
    </submittedName>
</protein>
<accession>A0A3S4DFV0</accession>
<dbReference type="AntiFam" id="ANF00234">
    <property type="entry name" value="Shadow ORF (opposite dnaE1)"/>
</dbReference>
<dbReference type="AntiFam" id="ANF00080">
    <property type="entry name" value="Shadow ORF (opposite dnaE)"/>
</dbReference>
<dbReference type="Proteomes" id="UP000289200">
    <property type="component" value="Unassembled WGS sequence"/>
</dbReference>
<dbReference type="EMBL" id="UWOC01000145">
    <property type="protein sequence ID" value="VCU09306.1"/>
    <property type="molecule type" value="Genomic_DNA"/>
</dbReference>
<name>A0A3S4DFV0_9BRAD</name>
<dbReference type="AlphaFoldDB" id="A0A3S4DFV0"/>
<feature type="region of interest" description="Disordered" evidence="1">
    <location>
        <begin position="1026"/>
        <end position="1093"/>
    </location>
</feature>
<feature type="region of interest" description="Disordered" evidence="1">
    <location>
        <begin position="637"/>
        <end position="657"/>
    </location>
</feature>
<feature type="compositionally biased region" description="Basic and acidic residues" evidence="1">
    <location>
        <begin position="1066"/>
        <end position="1076"/>
    </location>
</feature>
<evidence type="ECO:0000313" key="3">
    <source>
        <dbReference type="Proteomes" id="UP000289200"/>
    </source>
</evidence>
<sequence>MPGRVRQADDAHLVAGLGAPLGARHHGGAEPPGLLPRLHAAGKLGPGLESQRLQQRRVVVERMAGEEEADGIVLALQLVGRHPHRRRRDLQGLRRRRPAEDVALPALGRRVGALRGRQHRLDGREGAGAVGLDAVEGAGRREILQHPLVDLARIDAMREVREVAERPLAASRHDGLHRLPADALDGGERVEDRVAVDVEVDARAVDRRRRHRDAEPLRLRAEIGELVGVAHVEGHRGGQELDRIVRLEVGGLVRDQRVGGRVALVEAVVGELGQELEDGLGLRGLDPTLDRPLAEQGALLVHLGADLLAHGAAQEVGLAERVAGQHLGDLHHLLLVDDDPEGLAQDRLELGMDVVGALLPVLAGAVGRDVGHRARPVERHERHQILQPIGPHVDQGAAHAGAFHLEHADRLAARQHVVGLLVVDRDVGEIDVDATPPQQLHGGVEGGQRLQAEEVELHEARLLHPFHVELGDRHVGLRVAIERHQLVEMAVADDDAGGVRRGVAVEPLQLLGDREGARHHRLGVAGRLKLRLSLDRLLQADGLGRVLRDELAQLVDLAVRHLQHAADVAQHAARLERAEGDDLGDVITPVALLNVVDHLAAAILAEVDVEVRHRHALGIEEALEQQAEADRIKIRDGERPGHHRAGPGAAARADRNAVPLRPLDEVRDDQEVAREAHAGDDAELVGEPLAIVLLGVAGRAAMRREALRQALGGTRPHGRLLVQRLAGLGPVVGQDGLAGARAIRAAPGDLDRRRQRLGEIGEQRRHLGPRLEAVLGGEMAPLGLGEQPPLGDAQQRVVGLVIVGRGEERLVGGDQRHARRIGEIDQRPLGGPLGLGAVTLQLDIEAVAEQALQGRQAGGGERRLARHDGAVERAVGSARQGNQAIAMAVQPGERDVRRLVGGRLQEGARVEPHEVAVALLAGGQQHQPRQRAGVRAAAAGRLLVGEVDGERDADDRLDAVAGDLLGELQCTEQIVGVGESQRRLAVGLGERRELADRQRPFQQREGGMDVQMHEARIGGERVVDRRHRRAHGRLPGGTRGRRCRAGERGRGRRRGGIGGHRPNRAAIERGTRDSRIGHRRGSPERTAQSPAGQ</sequence>
<keyword evidence="3" id="KW-1185">Reference proteome</keyword>
<reference evidence="3" key="1">
    <citation type="submission" date="2018-10" db="EMBL/GenBank/DDBJ databases">
        <authorList>
            <person name="Peiro R."/>
            <person name="Begona"/>
            <person name="Cbmso G."/>
            <person name="Lopez M."/>
            <person name="Gonzalez S."/>
            <person name="Sacristan E."/>
            <person name="Castillo E."/>
        </authorList>
    </citation>
    <scope>NUCLEOTIDE SEQUENCE [LARGE SCALE GENOMIC DNA]</scope>
</reference>
<organism evidence="2 3">
    <name type="scientific">Rhodoplanes serenus</name>
    <dbReference type="NCBI Taxonomy" id="200615"/>
    <lineage>
        <taxon>Bacteria</taxon>
        <taxon>Pseudomonadati</taxon>
        <taxon>Pseudomonadota</taxon>
        <taxon>Alphaproteobacteria</taxon>
        <taxon>Hyphomicrobiales</taxon>
        <taxon>Nitrobacteraceae</taxon>
        <taxon>Rhodoplanes</taxon>
    </lineage>
</organism>